<dbReference type="PANTHER" id="PTHR46417">
    <property type="entry name" value="TRNA (GUANINE-N(1)-)-METHYLTRANSFERASE"/>
    <property type="match status" value="1"/>
</dbReference>
<keyword evidence="8" id="KW-0489">Methyltransferase</keyword>
<evidence type="ECO:0000256" key="1">
    <source>
        <dbReference type="ARBA" id="ARBA00002634"/>
    </source>
</evidence>
<name>A0A6J6EUE3_9ZZZZ</name>
<dbReference type="InterPro" id="IPR002649">
    <property type="entry name" value="tRNA_m1G_MeTrfase_TrmD"/>
</dbReference>
<dbReference type="Gene3D" id="3.40.1280.10">
    <property type="match status" value="1"/>
</dbReference>
<evidence type="ECO:0000256" key="5">
    <source>
        <dbReference type="ARBA" id="ARBA00012807"/>
    </source>
</evidence>
<evidence type="ECO:0000256" key="14">
    <source>
        <dbReference type="ARBA" id="ARBA00047783"/>
    </source>
</evidence>
<dbReference type="InterPro" id="IPR029026">
    <property type="entry name" value="tRNA_m1G_MTases_N"/>
</dbReference>
<evidence type="ECO:0000256" key="6">
    <source>
        <dbReference type="ARBA" id="ARBA00014679"/>
    </source>
</evidence>
<dbReference type="GO" id="GO:0005829">
    <property type="term" value="C:cytosol"/>
    <property type="evidence" value="ECO:0007669"/>
    <property type="project" value="TreeGrafter"/>
</dbReference>
<dbReference type="Gene3D" id="1.10.1270.20">
    <property type="entry name" value="tRNA(m1g37)methyltransferase, domain 2"/>
    <property type="match status" value="1"/>
</dbReference>
<dbReference type="SUPFAM" id="SSF75217">
    <property type="entry name" value="alpha/beta knot"/>
    <property type="match status" value="1"/>
</dbReference>
<dbReference type="HAMAP" id="MF_00605">
    <property type="entry name" value="TrmD"/>
    <property type="match status" value="1"/>
</dbReference>
<keyword evidence="11" id="KW-0819">tRNA processing</keyword>
<accession>A0A6J6EUE3</accession>
<gene>
    <name evidence="16" type="ORF">UFOPK1740_00812</name>
</gene>
<evidence type="ECO:0000256" key="8">
    <source>
        <dbReference type="ARBA" id="ARBA00022603"/>
    </source>
</evidence>
<dbReference type="NCBIfam" id="TIGR00088">
    <property type="entry name" value="trmD"/>
    <property type="match status" value="1"/>
</dbReference>
<evidence type="ECO:0000256" key="11">
    <source>
        <dbReference type="ARBA" id="ARBA00022694"/>
    </source>
</evidence>
<dbReference type="GO" id="GO:0002939">
    <property type="term" value="P:tRNA N1-guanine methylation"/>
    <property type="evidence" value="ECO:0007669"/>
    <property type="project" value="TreeGrafter"/>
</dbReference>
<evidence type="ECO:0000256" key="7">
    <source>
        <dbReference type="ARBA" id="ARBA00022490"/>
    </source>
</evidence>
<evidence type="ECO:0000256" key="10">
    <source>
        <dbReference type="ARBA" id="ARBA00022691"/>
    </source>
</evidence>
<evidence type="ECO:0000256" key="12">
    <source>
        <dbReference type="ARBA" id="ARBA00029736"/>
    </source>
</evidence>
<keyword evidence="7" id="KW-0963">Cytoplasm</keyword>
<evidence type="ECO:0000256" key="4">
    <source>
        <dbReference type="ARBA" id="ARBA00011738"/>
    </source>
</evidence>
<evidence type="ECO:0000259" key="15">
    <source>
        <dbReference type="Pfam" id="PF01746"/>
    </source>
</evidence>
<dbReference type="CDD" id="cd18080">
    <property type="entry name" value="TrmD-like"/>
    <property type="match status" value="1"/>
</dbReference>
<comment type="subcellular location">
    <subcellularLocation>
        <location evidence="2">Cytoplasm</location>
    </subcellularLocation>
</comment>
<evidence type="ECO:0000256" key="2">
    <source>
        <dbReference type="ARBA" id="ARBA00004496"/>
    </source>
</evidence>
<sequence>MRVDLITIFPEYFAPLKLSLFGKAQEAGLVEVEIHDLRAFTQDKHKTVDDAPYGVGPGMVMSPVVWGEAIDSVLSRAKTKPVLVVPTPSGKVFNQEMAIKLSSFDHLVFINGRYEGIDSRVVEHYQNSGGFREVLEISIGDYVLAGGEVASLVVLEATSRLIHGVLGNEDSVSDDSFAPGSMHNLLEGPIYTRPASWRGLEVPEVLISGDHAKIAQWRKDEAIKRTRKFRPDLKA</sequence>
<comment type="similarity">
    <text evidence="3">Belongs to the RNA methyltransferase TrmD family.</text>
</comment>
<dbReference type="GO" id="GO:0052906">
    <property type="term" value="F:tRNA (guanine(37)-N1)-methyltransferase activity"/>
    <property type="evidence" value="ECO:0007669"/>
    <property type="project" value="UniProtKB-EC"/>
</dbReference>
<dbReference type="InterPro" id="IPR029028">
    <property type="entry name" value="Alpha/beta_knot_MTases"/>
</dbReference>
<comment type="function">
    <text evidence="1">Specifically methylates guanosine-37 in various tRNAs.</text>
</comment>
<evidence type="ECO:0000256" key="3">
    <source>
        <dbReference type="ARBA" id="ARBA00007630"/>
    </source>
</evidence>
<evidence type="ECO:0000256" key="9">
    <source>
        <dbReference type="ARBA" id="ARBA00022679"/>
    </source>
</evidence>
<dbReference type="InterPro" id="IPR016009">
    <property type="entry name" value="tRNA_MeTrfase_TRMD/TRM10"/>
</dbReference>
<dbReference type="InterPro" id="IPR023148">
    <property type="entry name" value="tRNA_m1G_MeTrfase_C_sf"/>
</dbReference>
<evidence type="ECO:0000313" key="16">
    <source>
        <dbReference type="EMBL" id="CAB4579597.1"/>
    </source>
</evidence>
<evidence type="ECO:0000256" key="13">
    <source>
        <dbReference type="ARBA" id="ARBA00033392"/>
    </source>
</evidence>
<dbReference type="PANTHER" id="PTHR46417:SF1">
    <property type="entry name" value="TRNA (GUANINE-N(1)-)-METHYLTRANSFERASE"/>
    <property type="match status" value="1"/>
</dbReference>
<dbReference type="NCBIfam" id="NF000648">
    <property type="entry name" value="PRK00026.1"/>
    <property type="match status" value="1"/>
</dbReference>
<organism evidence="16">
    <name type="scientific">freshwater metagenome</name>
    <dbReference type="NCBI Taxonomy" id="449393"/>
    <lineage>
        <taxon>unclassified sequences</taxon>
        <taxon>metagenomes</taxon>
        <taxon>ecological metagenomes</taxon>
    </lineage>
</organism>
<keyword evidence="10" id="KW-0949">S-adenosyl-L-methionine</keyword>
<keyword evidence="9" id="KW-0808">Transferase</keyword>
<reference evidence="16" key="1">
    <citation type="submission" date="2020-05" db="EMBL/GenBank/DDBJ databases">
        <authorList>
            <person name="Chiriac C."/>
            <person name="Salcher M."/>
            <person name="Ghai R."/>
            <person name="Kavagutti S V."/>
        </authorList>
    </citation>
    <scope>NUCLEOTIDE SEQUENCE</scope>
</reference>
<dbReference type="FunFam" id="1.10.1270.20:FF:000002">
    <property type="entry name" value="tRNA (guanine-N(1)-)-methyltransferase"/>
    <property type="match status" value="1"/>
</dbReference>
<proteinExistence type="inferred from homology"/>
<comment type="catalytic activity">
    <reaction evidence="14">
        <text>guanosine(37) in tRNA + S-adenosyl-L-methionine = N(1)-methylguanosine(37) in tRNA + S-adenosyl-L-homocysteine + H(+)</text>
        <dbReference type="Rhea" id="RHEA:36899"/>
        <dbReference type="Rhea" id="RHEA-COMP:10145"/>
        <dbReference type="Rhea" id="RHEA-COMP:10147"/>
        <dbReference type="ChEBI" id="CHEBI:15378"/>
        <dbReference type="ChEBI" id="CHEBI:57856"/>
        <dbReference type="ChEBI" id="CHEBI:59789"/>
        <dbReference type="ChEBI" id="CHEBI:73542"/>
        <dbReference type="ChEBI" id="CHEBI:74269"/>
        <dbReference type="EC" id="2.1.1.228"/>
    </reaction>
</comment>
<dbReference type="FunFam" id="3.40.1280.10:FF:000001">
    <property type="entry name" value="tRNA (guanine-N(1)-)-methyltransferase"/>
    <property type="match status" value="1"/>
</dbReference>
<dbReference type="EMBL" id="CAEZTU010000036">
    <property type="protein sequence ID" value="CAB4579597.1"/>
    <property type="molecule type" value="Genomic_DNA"/>
</dbReference>
<comment type="subunit">
    <text evidence="4">Homodimer.</text>
</comment>
<protein>
    <recommendedName>
        <fullName evidence="6">tRNA (guanine-N(1)-)-methyltransferase</fullName>
        <ecNumber evidence="5">2.1.1.228</ecNumber>
    </recommendedName>
    <alternativeName>
        <fullName evidence="12">M1G-methyltransferase</fullName>
    </alternativeName>
    <alternativeName>
        <fullName evidence="13">tRNA [GM37] methyltransferase</fullName>
    </alternativeName>
</protein>
<dbReference type="EC" id="2.1.1.228" evidence="5"/>
<feature type="domain" description="tRNA methyltransferase TRMD/TRM10-type" evidence="15">
    <location>
        <begin position="1"/>
        <end position="233"/>
    </location>
</feature>
<dbReference type="AlphaFoldDB" id="A0A6J6EUE3"/>
<dbReference type="PIRSF" id="PIRSF000386">
    <property type="entry name" value="tRNA_mtase"/>
    <property type="match status" value="1"/>
</dbReference>
<dbReference type="Pfam" id="PF01746">
    <property type="entry name" value="tRNA_m1G_MT"/>
    <property type="match status" value="1"/>
</dbReference>